<evidence type="ECO:0000313" key="2">
    <source>
        <dbReference type="Proteomes" id="UP000324222"/>
    </source>
</evidence>
<sequence>MYARLRERGAVVGEAREATATLPHAVLTTPAPATLKHYTRPRTLQPHAPRGDALLFIAATTPPHTLTHAAPLNHQYK</sequence>
<accession>A0A5B7KEC3</accession>
<evidence type="ECO:0000313" key="1">
    <source>
        <dbReference type="EMBL" id="MPD03389.1"/>
    </source>
</evidence>
<organism evidence="1 2">
    <name type="scientific">Portunus trituberculatus</name>
    <name type="common">Swimming crab</name>
    <name type="synonym">Neptunus trituberculatus</name>
    <dbReference type="NCBI Taxonomy" id="210409"/>
    <lineage>
        <taxon>Eukaryota</taxon>
        <taxon>Metazoa</taxon>
        <taxon>Ecdysozoa</taxon>
        <taxon>Arthropoda</taxon>
        <taxon>Crustacea</taxon>
        <taxon>Multicrustacea</taxon>
        <taxon>Malacostraca</taxon>
        <taxon>Eumalacostraca</taxon>
        <taxon>Eucarida</taxon>
        <taxon>Decapoda</taxon>
        <taxon>Pleocyemata</taxon>
        <taxon>Brachyura</taxon>
        <taxon>Eubrachyura</taxon>
        <taxon>Portunoidea</taxon>
        <taxon>Portunidae</taxon>
        <taxon>Portuninae</taxon>
        <taxon>Portunus</taxon>
    </lineage>
</organism>
<name>A0A5B7KEC3_PORTR</name>
<dbReference type="EMBL" id="VSRR010135911">
    <property type="protein sequence ID" value="MPD03389.1"/>
    <property type="molecule type" value="Genomic_DNA"/>
</dbReference>
<dbReference type="AlphaFoldDB" id="A0A5B7KEC3"/>
<keyword evidence="2" id="KW-1185">Reference proteome</keyword>
<protein>
    <submittedName>
        <fullName evidence="1">Uncharacterized protein</fullName>
    </submittedName>
</protein>
<proteinExistence type="predicted"/>
<dbReference type="Proteomes" id="UP000324222">
    <property type="component" value="Unassembled WGS sequence"/>
</dbReference>
<comment type="caution">
    <text evidence="1">The sequence shown here is derived from an EMBL/GenBank/DDBJ whole genome shotgun (WGS) entry which is preliminary data.</text>
</comment>
<reference evidence="1 2" key="1">
    <citation type="submission" date="2019-05" db="EMBL/GenBank/DDBJ databases">
        <title>Another draft genome of Portunus trituberculatus and its Hox gene families provides insights of decapod evolution.</title>
        <authorList>
            <person name="Jeong J.-H."/>
            <person name="Song I."/>
            <person name="Kim S."/>
            <person name="Choi T."/>
            <person name="Kim D."/>
            <person name="Ryu S."/>
            <person name="Kim W."/>
        </authorList>
    </citation>
    <scope>NUCLEOTIDE SEQUENCE [LARGE SCALE GENOMIC DNA]</scope>
    <source>
        <tissue evidence="1">Muscle</tissue>
    </source>
</reference>
<gene>
    <name evidence="1" type="ORF">E2C01_099026</name>
</gene>